<dbReference type="InterPro" id="IPR028098">
    <property type="entry name" value="Glyco_trans_4-like_N"/>
</dbReference>
<dbReference type="Pfam" id="PF13579">
    <property type="entry name" value="Glyco_trans_4_4"/>
    <property type="match status" value="1"/>
</dbReference>
<proteinExistence type="predicted"/>
<protein>
    <recommendedName>
        <fullName evidence="2">Glycosyltransferase subfamily 4-like N-terminal domain-containing protein</fullName>
    </recommendedName>
</protein>
<keyword evidence="1" id="KW-0472">Membrane</keyword>
<reference evidence="3 4" key="1">
    <citation type="journal article" date="2015" name="Nature">
        <title>rRNA introns, odd ribosomes, and small enigmatic genomes across a large radiation of phyla.</title>
        <authorList>
            <person name="Brown C.T."/>
            <person name="Hug L.A."/>
            <person name="Thomas B.C."/>
            <person name="Sharon I."/>
            <person name="Castelle C.J."/>
            <person name="Singh A."/>
            <person name="Wilkins M.J."/>
            <person name="Williams K.H."/>
            <person name="Banfield J.F."/>
        </authorList>
    </citation>
    <scope>NUCLEOTIDE SEQUENCE [LARGE SCALE GENOMIC DNA]</scope>
</reference>
<dbReference type="Gene3D" id="3.40.50.2000">
    <property type="entry name" value="Glycogen Phosphorylase B"/>
    <property type="match status" value="1"/>
</dbReference>
<accession>A0A0G1U0A4</accession>
<organism evidence="3 4">
    <name type="scientific">Candidatus Gottesmanbacteria bacterium GW2011_GWA2_47_9</name>
    <dbReference type="NCBI Taxonomy" id="1618445"/>
    <lineage>
        <taxon>Bacteria</taxon>
        <taxon>Candidatus Gottesmaniibacteriota</taxon>
    </lineage>
</organism>
<dbReference type="GO" id="GO:0016757">
    <property type="term" value="F:glycosyltransferase activity"/>
    <property type="evidence" value="ECO:0007669"/>
    <property type="project" value="TreeGrafter"/>
</dbReference>
<evidence type="ECO:0000313" key="4">
    <source>
        <dbReference type="Proteomes" id="UP000034739"/>
    </source>
</evidence>
<dbReference type="InterPro" id="IPR050194">
    <property type="entry name" value="Glycosyltransferase_grp1"/>
</dbReference>
<feature type="transmembrane region" description="Helical" evidence="1">
    <location>
        <begin position="87"/>
        <end position="108"/>
    </location>
</feature>
<dbReference type="AlphaFoldDB" id="A0A0G1U0A4"/>
<dbReference type="EMBL" id="LCOY01000026">
    <property type="protein sequence ID" value="KKU87484.1"/>
    <property type="molecule type" value="Genomic_DNA"/>
</dbReference>
<feature type="domain" description="Glycosyltransferase subfamily 4-like N-terminal" evidence="2">
    <location>
        <begin position="25"/>
        <end position="197"/>
    </location>
</feature>
<evidence type="ECO:0000256" key="1">
    <source>
        <dbReference type="SAM" id="Phobius"/>
    </source>
</evidence>
<dbReference type="SUPFAM" id="SSF53756">
    <property type="entry name" value="UDP-Glycosyltransferase/glycogen phosphorylase"/>
    <property type="match status" value="1"/>
</dbReference>
<dbReference type="Proteomes" id="UP000034739">
    <property type="component" value="Unassembled WGS sequence"/>
</dbReference>
<gene>
    <name evidence="3" type="ORF">UY16_C0026G0001</name>
</gene>
<keyword evidence="1" id="KW-1133">Transmembrane helix</keyword>
<dbReference type="PANTHER" id="PTHR45947">
    <property type="entry name" value="SULFOQUINOVOSYL TRANSFERASE SQD2"/>
    <property type="match status" value="1"/>
</dbReference>
<sequence length="247" mass="27806">MMQCVKVVILTHTFPKYPDDTTAAFMHPLVMGLIEAGCEVTVLTPFHPKLELSHFPYPIITYKYIWPDRFHLLGYSQTLQKGMHLRISSYILAPFLMFFGIVALFKLTRDKQYDVISAHWIVPNGVIAAIVGALRTIPFVVTLPGSDVYVARKNAVFSRVTRWAAERAAVVSTDSPQYLKELRETGACLRRQAIIPYPVDSSSIQFNTNVSPLRQRLHIAKGAHIIVSVGRLVEKKGFHYAIRALPG</sequence>
<dbReference type="PANTHER" id="PTHR45947:SF3">
    <property type="entry name" value="SULFOQUINOVOSYL TRANSFERASE SQD2"/>
    <property type="match status" value="1"/>
</dbReference>
<feature type="non-terminal residue" evidence="3">
    <location>
        <position position="247"/>
    </location>
</feature>
<comment type="caution">
    <text evidence="3">The sequence shown here is derived from an EMBL/GenBank/DDBJ whole genome shotgun (WGS) entry which is preliminary data.</text>
</comment>
<evidence type="ECO:0000313" key="3">
    <source>
        <dbReference type="EMBL" id="KKU87484.1"/>
    </source>
</evidence>
<feature type="transmembrane region" description="Helical" evidence="1">
    <location>
        <begin position="120"/>
        <end position="143"/>
    </location>
</feature>
<keyword evidence="1" id="KW-0812">Transmembrane</keyword>
<evidence type="ECO:0000259" key="2">
    <source>
        <dbReference type="Pfam" id="PF13579"/>
    </source>
</evidence>
<name>A0A0G1U0A4_9BACT</name>